<dbReference type="AlphaFoldDB" id="A0A1G2BLG6"/>
<dbReference type="InterPro" id="IPR029033">
    <property type="entry name" value="His_PPase_superfam"/>
</dbReference>
<dbReference type="Pfam" id="PF00300">
    <property type="entry name" value="His_Phos_1"/>
    <property type="match status" value="1"/>
</dbReference>
<sequence length="192" mass="21935">MKHFYLVRHTEFENHINVFHGRLPMPLSKEGRKHAQKIAGWFVDKGITKIYSSSVVRCRETAEILSAALSVPIVFDVRLLEILTAIQGMDLDAYKKDRNLRFSKVGELGGERMRDVQVRMLDCFYDINRNEKGNVVICSHGDGLYFLYCALAGKDLSADVTKFIQDEYQKKGTVREITVEGDQYTPGPILFL</sequence>
<accession>A0A1G2BLG6</accession>
<evidence type="ECO:0008006" key="3">
    <source>
        <dbReference type="Google" id="ProtNLM"/>
    </source>
</evidence>
<evidence type="ECO:0000313" key="1">
    <source>
        <dbReference type="EMBL" id="OGY89379.1"/>
    </source>
</evidence>
<dbReference type="CDD" id="cd07067">
    <property type="entry name" value="HP_PGM_like"/>
    <property type="match status" value="1"/>
</dbReference>
<comment type="caution">
    <text evidence="1">The sequence shown here is derived from an EMBL/GenBank/DDBJ whole genome shotgun (WGS) entry which is preliminary data.</text>
</comment>
<dbReference type="PANTHER" id="PTHR48100:SF1">
    <property type="entry name" value="HISTIDINE PHOSPHATASE FAMILY PROTEIN-RELATED"/>
    <property type="match status" value="1"/>
</dbReference>
<gene>
    <name evidence="1" type="ORF">A2677_00605</name>
</gene>
<name>A0A1G2BLG6_9BACT</name>
<dbReference type="GO" id="GO:0005737">
    <property type="term" value="C:cytoplasm"/>
    <property type="evidence" value="ECO:0007669"/>
    <property type="project" value="TreeGrafter"/>
</dbReference>
<dbReference type="InterPro" id="IPR013078">
    <property type="entry name" value="His_Pase_superF_clade-1"/>
</dbReference>
<dbReference type="GO" id="GO:0016791">
    <property type="term" value="F:phosphatase activity"/>
    <property type="evidence" value="ECO:0007669"/>
    <property type="project" value="TreeGrafter"/>
</dbReference>
<dbReference type="Proteomes" id="UP000177817">
    <property type="component" value="Unassembled WGS sequence"/>
</dbReference>
<dbReference type="SMART" id="SM00855">
    <property type="entry name" value="PGAM"/>
    <property type="match status" value="1"/>
</dbReference>
<protein>
    <recommendedName>
        <fullName evidence="3">Phosphoglycerate mutase</fullName>
    </recommendedName>
</protein>
<organism evidence="1 2">
    <name type="scientific">Candidatus Komeilibacteria bacterium RIFCSPHIGHO2_01_FULL_52_14</name>
    <dbReference type="NCBI Taxonomy" id="1798549"/>
    <lineage>
        <taxon>Bacteria</taxon>
        <taxon>Candidatus Komeiliibacteriota</taxon>
    </lineage>
</organism>
<evidence type="ECO:0000313" key="2">
    <source>
        <dbReference type="Proteomes" id="UP000177817"/>
    </source>
</evidence>
<dbReference type="Gene3D" id="3.40.50.1240">
    <property type="entry name" value="Phosphoglycerate mutase-like"/>
    <property type="match status" value="1"/>
</dbReference>
<dbReference type="EMBL" id="MHKK01000036">
    <property type="protein sequence ID" value="OGY89379.1"/>
    <property type="molecule type" value="Genomic_DNA"/>
</dbReference>
<dbReference type="SUPFAM" id="SSF53254">
    <property type="entry name" value="Phosphoglycerate mutase-like"/>
    <property type="match status" value="1"/>
</dbReference>
<reference evidence="1 2" key="1">
    <citation type="journal article" date="2016" name="Nat. Commun.">
        <title>Thousands of microbial genomes shed light on interconnected biogeochemical processes in an aquifer system.</title>
        <authorList>
            <person name="Anantharaman K."/>
            <person name="Brown C.T."/>
            <person name="Hug L.A."/>
            <person name="Sharon I."/>
            <person name="Castelle C.J."/>
            <person name="Probst A.J."/>
            <person name="Thomas B.C."/>
            <person name="Singh A."/>
            <person name="Wilkins M.J."/>
            <person name="Karaoz U."/>
            <person name="Brodie E.L."/>
            <person name="Williams K.H."/>
            <person name="Hubbard S.S."/>
            <person name="Banfield J.F."/>
        </authorList>
    </citation>
    <scope>NUCLEOTIDE SEQUENCE [LARGE SCALE GENOMIC DNA]</scope>
</reference>
<dbReference type="PANTHER" id="PTHR48100">
    <property type="entry name" value="BROAD-SPECIFICITY PHOSPHATASE YOR283W-RELATED"/>
    <property type="match status" value="1"/>
</dbReference>
<dbReference type="InterPro" id="IPR050275">
    <property type="entry name" value="PGM_Phosphatase"/>
</dbReference>
<proteinExistence type="predicted"/>